<dbReference type="Pfam" id="PF05532">
    <property type="entry name" value="CsbD"/>
    <property type="match status" value="1"/>
</dbReference>
<dbReference type="Proteomes" id="UP000011083">
    <property type="component" value="Unassembled WGS sequence"/>
</dbReference>
<keyword evidence="5" id="KW-1185">Reference proteome</keyword>
<evidence type="ECO:0000256" key="2">
    <source>
        <dbReference type="SAM" id="MobiDB-lite"/>
    </source>
</evidence>
<organism evidence="4 5">
    <name type="scientific">Acanthamoeba castellanii (strain ATCC 30010 / Neff)</name>
    <dbReference type="NCBI Taxonomy" id="1257118"/>
    <lineage>
        <taxon>Eukaryota</taxon>
        <taxon>Amoebozoa</taxon>
        <taxon>Discosea</taxon>
        <taxon>Longamoebia</taxon>
        <taxon>Centramoebida</taxon>
        <taxon>Acanthamoebidae</taxon>
        <taxon>Acanthamoeba</taxon>
    </lineage>
</organism>
<dbReference type="AlphaFoldDB" id="L8H041"/>
<dbReference type="PANTHER" id="PTHR40460:SF1">
    <property type="entry name" value="CSBD-LIKE DOMAIN-CONTAINING PROTEIN"/>
    <property type="match status" value="1"/>
</dbReference>
<dbReference type="OMA" id="TSWQESG"/>
<dbReference type="KEGG" id="acan:ACA1_232250"/>
<gene>
    <name evidence="4" type="ORF">ACA1_232250</name>
</gene>
<dbReference type="OrthoDB" id="9999611at2759"/>
<evidence type="ECO:0000313" key="5">
    <source>
        <dbReference type="Proteomes" id="UP000011083"/>
    </source>
</evidence>
<dbReference type="Gene3D" id="1.10.1470.10">
    <property type="entry name" value="YjbJ"/>
    <property type="match status" value="1"/>
</dbReference>
<sequence>MSAEPSKTNAYTEIAMGAVKENVGWAVGNKQMEAEGLARKEKGNAELEAAKAEQRAIGTKDQVKGNIKEAAGNVLGNEQWQAEGKADQLKGDARKAANQ</sequence>
<reference evidence="4 5" key="1">
    <citation type="journal article" date="2013" name="Genome Biol.">
        <title>Genome of Acanthamoeba castellanii highlights extensive lateral gene transfer and early evolution of tyrosine kinase signaling.</title>
        <authorList>
            <person name="Clarke M."/>
            <person name="Lohan A.J."/>
            <person name="Liu B."/>
            <person name="Lagkouvardos I."/>
            <person name="Roy S."/>
            <person name="Zafar N."/>
            <person name="Bertelli C."/>
            <person name="Schilde C."/>
            <person name="Kianianmomeni A."/>
            <person name="Burglin T.R."/>
            <person name="Frech C."/>
            <person name="Turcotte B."/>
            <person name="Kopec K.O."/>
            <person name="Synnott J.M."/>
            <person name="Choo C."/>
            <person name="Paponov I."/>
            <person name="Finkler A."/>
            <person name="Soon Heng Tan C."/>
            <person name="Hutchins A.P."/>
            <person name="Weinmeier T."/>
            <person name="Rattei T."/>
            <person name="Chu J.S."/>
            <person name="Gimenez G."/>
            <person name="Irimia M."/>
            <person name="Rigden D.J."/>
            <person name="Fitzpatrick D.A."/>
            <person name="Lorenzo-Morales J."/>
            <person name="Bateman A."/>
            <person name="Chiu C.H."/>
            <person name="Tang P."/>
            <person name="Hegemann P."/>
            <person name="Fromm H."/>
            <person name="Raoult D."/>
            <person name="Greub G."/>
            <person name="Miranda-Saavedra D."/>
            <person name="Chen N."/>
            <person name="Nash P."/>
            <person name="Ginger M.L."/>
            <person name="Horn M."/>
            <person name="Schaap P."/>
            <person name="Caler L."/>
            <person name="Loftus B."/>
        </authorList>
    </citation>
    <scope>NUCLEOTIDE SEQUENCE [LARGE SCALE GENOMIC DNA]</scope>
    <source>
        <strain evidence="4 5">Neff</strain>
    </source>
</reference>
<feature type="domain" description="CsbD-like" evidence="3">
    <location>
        <begin position="55"/>
        <end position="97"/>
    </location>
</feature>
<protein>
    <submittedName>
        <fullName evidence="4">CsbD family protein</fullName>
    </submittedName>
</protein>
<dbReference type="VEuPathDB" id="AmoebaDB:ACA1_232250"/>
<dbReference type="RefSeq" id="XP_004340963.1">
    <property type="nucleotide sequence ID" value="XM_004340915.1"/>
</dbReference>
<comment type="similarity">
    <text evidence="1">Belongs to the UPF0337 (CsbD) family.</text>
</comment>
<dbReference type="PANTHER" id="PTHR40460">
    <property type="entry name" value="CHROMOSOME 1, WHOLE GENOME SHOTGUN SEQUENCE"/>
    <property type="match status" value="1"/>
</dbReference>
<proteinExistence type="inferred from homology"/>
<accession>L8H041</accession>
<dbReference type="InterPro" id="IPR008462">
    <property type="entry name" value="CsbD"/>
</dbReference>
<dbReference type="EMBL" id="KB007939">
    <property type="protein sequence ID" value="ELR18899.1"/>
    <property type="molecule type" value="Genomic_DNA"/>
</dbReference>
<dbReference type="SUPFAM" id="SSF69047">
    <property type="entry name" value="Hypothetical protein YjbJ"/>
    <property type="match status" value="1"/>
</dbReference>
<feature type="compositionally biased region" description="Basic and acidic residues" evidence="2">
    <location>
        <begin position="84"/>
        <end position="99"/>
    </location>
</feature>
<name>L8H041_ACACF</name>
<dbReference type="GeneID" id="14919870"/>
<feature type="region of interest" description="Disordered" evidence="2">
    <location>
        <begin position="78"/>
        <end position="99"/>
    </location>
</feature>
<evidence type="ECO:0000259" key="3">
    <source>
        <dbReference type="Pfam" id="PF05532"/>
    </source>
</evidence>
<dbReference type="InterPro" id="IPR036629">
    <property type="entry name" value="YjbJ_sf"/>
</dbReference>
<evidence type="ECO:0000256" key="1">
    <source>
        <dbReference type="ARBA" id="ARBA00009129"/>
    </source>
</evidence>
<evidence type="ECO:0000313" key="4">
    <source>
        <dbReference type="EMBL" id="ELR18899.1"/>
    </source>
</evidence>